<dbReference type="InterPro" id="IPR019110">
    <property type="entry name" value="Uncharacterised_RAQPRD"/>
</dbReference>
<dbReference type="Pfam" id="PF09686">
    <property type="entry name" value="Plasmid_RAQPRD"/>
    <property type="match status" value="1"/>
</dbReference>
<dbReference type="RefSeq" id="WP_271198214.1">
    <property type="nucleotide sequence ID" value="NZ_BSFN01000030.1"/>
</dbReference>
<evidence type="ECO:0008006" key="4">
    <source>
        <dbReference type="Google" id="ProtNLM"/>
    </source>
</evidence>
<reference evidence="2" key="1">
    <citation type="journal article" date="2014" name="Int. J. Syst. Evol. Microbiol.">
        <title>Complete genome sequence of Corynebacterium casei LMG S-19264T (=DSM 44701T), isolated from a smear-ripened cheese.</title>
        <authorList>
            <consortium name="US DOE Joint Genome Institute (JGI-PGF)"/>
            <person name="Walter F."/>
            <person name="Albersmeier A."/>
            <person name="Kalinowski J."/>
            <person name="Ruckert C."/>
        </authorList>
    </citation>
    <scope>NUCLEOTIDE SEQUENCE</scope>
    <source>
        <strain evidence="2">VKM B-2935</strain>
    </source>
</reference>
<organism evidence="2 3">
    <name type="scientific">Pseudomonas turukhanskensis</name>
    <dbReference type="NCBI Taxonomy" id="1806536"/>
    <lineage>
        <taxon>Bacteria</taxon>
        <taxon>Pseudomonadati</taxon>
        <taxon>Pseudomonadota</taxon>
        <taxon>Gammaproteobacteria</taxon>
        <taxon>Pseudomonadales</taxon>
        <taxon>Pseudomonadaceae</taxon>
        <taxon>Pseudomonas</taxon>
    </lineage>
</organism>
<protein>
    <recommendedName>
        <fullName evidence="4">Raqprd family integrative conjugative element protein</fullName>
    </recommendedName>
</protein>
<evidence type="ECO:0000313" key="2">
    <source>
        <dbReference type="EMBL" id="GLK91942.1"/>
    </source>
</evidence>
<dbReference type="NCBIfam" id="TIGR01690">
    <property type="entry name" value="ICE_RAQPRD"/>
    <property type="match status" value="1"/>
</dbReference>
<reference evidence="2" key="2">
    <citation type="submission" date="2023-01" db="EMBL/GenBank/DDBJ databases">
        <authorList>
            <person name="Sun Q."/>
            <person name="Evtushenko L."/>
        </authorList>
    </citation>
    <scope>NUCLEOTIDE SEQUENCE</scope>
    <source>
        <strain evidence="2">VKM B-2935</strain>
    </source>
</reference>
<dbReference type="Proteomes" id="UP001143328">
    <property type="component" value="Unassembled WGS sequence"/>
</dbReference>
<sequence length="124" mass="13555">MSKRLLPPADRHPAPGLILTLLLGLHVSGHACADDATPEHARLAAALRQLDSIERLVAQQAAQPHDERARYHFDYARLSADLEGMRAGIRDYLSPSRAQPRDPAVLLGDYRQSVTPPPEPEAAP</sequence>
<evidence type="ECO:0000313" key="3">
    <source>
        <dbReference type="Proteomes" id="UP001143328"/>
    </source>
</evidence>
<dbReference type="EMBL" id="BSFN01000030">
    <property type="protein sequence ID" value="GLK91942.1"/>
    <property type="molecule type" value="Genomic_DNA"/>
</dbReference>
<feature type="compositionally biased region" description="Pro residues" evidence="1">
    <location>
        <begin position="115"/>
        <end position="124"/>
    </location>
</feature>
<evidence type="ECO:0000256" key="1">
    <source>
        <dbReference type="SAM" id="MobiDB-lite"/>
    </source>
</evidence>
<accession>A0A9W6KAF6</accession>
<name>A0A9W6KAF6_9PSED</name>
<dbReference type="AlphaFoldDB" id="A0A9W6KAF6"/>
<comment type="caution">
    <text evidence="2">The sequence shown here is derived from an EMBL/GenBank/DDBJ whole genome shotgun (WGS) entry which is preliminary data.</text>
</comment>
<gene>
    <name evidence="2" type="ORF">GCM10017655_50060</name>
</gene>
<keyword evidence="3" id="KW-1185">Reference proteome</keyword>
<feature type="region of interest" description="Disordered" evidence="1">
    <location>
        <begin position="92"/>
        <end position="124"/>
    </location>
</feature>
<proteinExistence type="predicted"/>